<dbReference type="PANTHER" id="PTHR43065">
    <property type="entry name" value="SENSOR HISTIDINE KINASE"/>
    <property type="match status" value="1"/>
</dbReference>
<dbReference type="PROSITE" id="PS50109">
    <property type="entry name" value="HIS_KIN"/>
    <property type="match status" value="1"/>
</dbReference>
<reference evidence="9" key="2">
    <citation type="submission" date="2022-08" db="EMBL/GenBank/DDBJ databases">
        <authorList>
            <person name="Dong C."/>
        </authorList>
    </citation>
    <scope>NUCLEOTIDE SEQUENCE</scope>
    <source>
        <strain evidence="9">59MF3M-4</strain>
    </source>
</reference>
<evidence type="ECO:0000313" key="10">
    <source>
        <dbReference type="Proteomes" id="UP001147830"/>
    </source>
</evidence>
<dbReference type="SUPFAM" id="SSF103190">
    <property type="entry name" value="Sensory domain-like"/>
    <property type="match status" value="2"/>
</dbReference>
<keyword evidence="9" id="KW-0418">Kinase</keyword>
<evidence type="ECO:0000256" key="7">
    <source>
        <dbReference type="ARBA" id="ARBA00022989"/>
    </source>
</evidence>
<dbReference type="Pfam" id="PF21623">
    <property type="entry name" value="HK_sensor_dom_bact"/>
    <property type="match status" value="1"/>
</dbReference>
<feature type="domain" description="Histidine kinase" evidence="8">
    <location>
        <begin position="329"/>
        <end position="560"/>
    </location>
</feature>
<keyword evidence="7" id="KW-1133">Transmembrane helix</keyword>
<dbReference type="PRINTS" id="PR00344">
    <property type="entry name" value="BCTRLSENSOR"/>
</dbReference>
<evidence type="ECO:0000256" key="1">
    <source>
        <dbReference type="ARBA" id="ARBA00000085"/>
    </source>
</evidence>
<keyword evidence="6" id="KW-0812">Transmembrane</keyword>
<sequence length="563" mass="62947">MRNIVSLLYHDRDIHQGLKAEEPINTALLAQRFSGFAQSLDTILQIRWLDAQGNERVRVDSNADSVRQLSPSELQNKAGRYYFRDAMQVEPPAVYFSGLDLNVENKAIVRPYQPTLRAGIRTGVSDGKQPGLLLINYDFRRLLESLHTLSVDQSALFIADADGYWILHSQTELEWGHDLGHNDYTLRLQDPVLWQRLTETPVISAEMFSDRLVSALKMNLGQSSNQDGATRIYLMVQTRAEFMSAINWQSIWPGLLLAAVIVLLGGRLLHHDLLQQHQRYLLNRQLQQEKEALEVTNAKLDISLQEQRILQDELVETRKLSALGMMVAGVAHELNTPVGGALMLASTLENHLAELTKAVDAGLSRQALTDFIRHSQEGLKLLDENLKRAKMRVESFKRLAIDRASDEIVEFYLHQVCDDLLRSLHAMLNHSGVNVVTYIAEDLRLSGYPGIISQILQNLIVNAVIHGLADVTGGQIKVCAEVDEQNQVILHVTDNGCGVRADIAGRLFDPFVTSARGQGSTGLGLHLVHQWVTHLLHGSIRAEEPTEGGLSFVIVFPREISTD</sequence>
<proteinExistence type="predicted"/>
<gene>
    <name evidence="9" type="ORF">NYR02_06905</name>
</gene>
<comment type="catalytic activity">
    <reaction evidence="1">
        <text>ATP + protein L-histidine = ADP + protein N-phospho-L-histidine.</text>
        <dbReference type="EC" id="2.7.13.3"/>
    </reaction>
</comment>
<dbReference type="Gene3D" id="1.10.287.130">
    <property type="match status" value="1"/>
</dbReference>
<keyword evidence="4" id="KW-1003">Cell membrane</keyword>
<dbReference type="GO" id="GO:0005886">
    <property type="term" value="C:plasma membrane"/>
    <property type="evidence" value="ECO:0007669"/>
    <property type="project" value="UniProtKB-SubCell"/>
</dbReference>
<dbReference type="InterPro" id="IPR003661">
    <property type="entry name" value="HisK_dim/P_dom"/>
</dbReference>
<dbReference type="InterPro" id="IPR029151">
    <property type="entry name" value="Sensor-like_sf"/>
</dbReference>
<organism evidence="9 10">
    <name type="scientific">Thalassolituus pacificus</name>
    <dbReference type="NCBI Taxonomy" id="2975440"/>
    <lineage>
        <taxon>Bacteria</taxon>
        <taxon>Pseudomonadati</taxon>
        <taxon>Pseudomonadota</taxon>
        <taxon>Gammaproteobacteria</taxon>
        <taxon>Oceanospirillales</taxon>
        <taxon>Oceanospirillaceae</taxon>
        <taxon>Thalassolituus</taxon>
    </lineage>
</organism>
<keyword evidence="9" id="KW-0808">Transferase</keyword>
<dbReference type="InterPro" id="IPR048760">
    <property type="entry name" value="VP0354-like_sensor_dom"/>
</dbReference>
<evidence type="ECO:0000259" key="8">
    <source>
        <dbReference type="PROSITE" id="PS50109"/>
    </source>
</evidence>
<evidence type="ECO:0000313" key="9">
    <source>
        <dbReference type="EMBL" id="MCT7358744.1"/>
    </source>
</evidence>
<evidence type="ECO:0000256" key="4">
    <source>
        <dbReference type="ARBA" id="ARBA00022475"/>
    </source>
</evidence>
<dbReference type="EMBL" id="JAOANI010000014">
    <property type="protein sequence ID" value="MCT7358744.1"/>
    <property type="molecule type" value="Genomic_DNA"/>
</dbReference>
<evidence type="ECO:0000256" key="2">
    <source>
        <dbReference type="ARBA" id="ARBA00004651"/>
    </source>
</evidence>
<evidence type="ECO:0000256" key="3">
    <source>
        <dbReference type="ARBA" id="ARBA00012438"/>
    </source>
</evidence>
<comment type="subcellular location">
    <subcellularLocation>
        <location evidence="2">Cell membrane</location>
        <topology evidence="2">Multi-pass membrane protein</topology>
    </subcellularLocation>
</comment>
<dbReference type="RefSeq" id="WP_260975630.1">
    <property type="nucleotide sequence ID" value="NZ_JAOANI010000014.1"/>
</dbReference>
<dbReference type="Gene3D" id="3.30.565.10">
    <property type="entry name" value="Histidine kinase-like ATPase, C-terminal domain"/>
    <property type="match status" value="1"/>
</dbReference>
<dbReference type="SMART" id="SM00388">
    <property type="entry name" value="HisKA"/>
    <property type="match status" value="1"/>
</dbReference>
<dbReference type="EC" id="2.7.13.3" evidence="3"/>
<dbReference type="InterPro" id="IPR003594">
    <property type="entry name" value="HATPase_dom"/>
</dbReference>
<dbReference type="InterPro" id="IPR036890">
    <property type="entry name" value="HATPase_C_sf"/>
</dbReference>
<dbReference type="SMART" id="SM00387">
    <property type="entry name" value="HATPase_c"/>
    <property type="match status" value="1"/>
</dbReference>
<keyword evidence="10" id="KW-1185">Reference proteome</keyword>
<protein>
    <recommendedName>
        <fullName evidence="3">histidine kinase</fullName>
        <ecNumber evidence="3">2.7.13.3</ecNumber>
    </recommendedName>
</protein>
<dbReference type="SUPFAM" id="SSF47384">
    <property type="entry name" value="Homodimeric domain of signal transducing histidine kinase"/>
    <property type="match status" value="1"/>
</dbReference>
<dbReference type="Proteomes" id="UP001147830">
    <property type="component" value="Unassembled WGS sequence"/>
</dbReference>
<comment type="caution">
    <text evidence="9">The sequence shown here is derived from an EMBL/GenBank/DDBJ whole genome shotgun (WGS) entry which is preliminary data.</text>
</comment>
<dbReference type="InterPro" id="IPR004358">
    <property type="entry name" value="Sig_transdc_His_kin-like_C"/>
</dbReference>
<keyword evidence="5" id="KW-0597">Phosphoprotein</keyword>
<dbReference type="GO" id="GO:0000155">
    <property type="term" value="F:phosphorelay sensor kinase activity"/>
    <property type="evidence" value="ECO:0007669"/>
    <property type="project" value="InterPro"/>
</dbReference>
<reference evidence="9" key="1">
    <citation type="journal article" date="2022" name="Front. Microbiol.">
        <title>Genome-based taxonomic rearrangement of Oceanobacter-related bacteria including the description of Thalassolituus hydrocarbonoclasticus sp. nov. and Thalassolituus pacificus sp. nov. and emended description of the genus Thalassolituus.</title>
        <authorList>
            <person name="Dong C."/>
            <person name="Wei L."/>
            <person name="Wang J."/>
            <person name="Lai Q."/>
            <person name="Huang Z."/>
            <person name="Shao Z."/>
        </authorList>
    </citation>
    <scope>NUCLEOTIDE SEQUENCE</scope>
    <source>
        <strain evidence="9">59MF3M-4</strain>
    </source>
</reference>
<dbReference type="SUPFAM" id="SSF55874">
    <property type="entry name" value="ATPase domain of HSP90 chaperone/DNA topoisomerase II/histidine kinase"/>
    <property type="match status" value="1"/>
</dbReference>
<keyword evidence="7" id="KW-0472">Membrane</keyword>
<accession>A0A9X3ARF7</accession>
<dbReference type="AlphaFoldDB" id="A0A9X3ARF7"/>
<dbReference type="CDD" id="cd00082">
    <property type="entry name" value="HisKA"/>
    <property type="match status" value="1"/>
</dbReference>
<dbReference type="Gene3D" id="3.30.450.20">
    <property type="entry name" value="PAS domain"/>
    <property type="match status" value="2"/>
</dbReference>
<dbReference type="InterPro" id="IPR036097">
    <property type="entry name" value="HisK_dim/P_sf"/>
</dbReference>
<evidence type="ECO:0000256" key="6">
    <source>
        <dbReference type="ARBA" id="ARBA00022692"/>
    </source>
</evidence>
<dbReference type="Pfam" id="PF02518">
    <property type="entry name" value="HATPase_c"/>
    <property type="match status" value="1"/>
</dbReference>
<dbReference type="InterPro" id="IPR005467">
    <property type="entry name" value="His_kinase_dom"/>
</dbReference>
<name>A0A9X3ARF7_9GAMM</name>
<evidence type="ECO:0000256" key="5">
    <source>
        <dbReference type="ARBA" id="ARBA00022553"/>
    </source>
</evidence>